<feature type="domain" description="Nucleotide-diphospho-sugar transferase" evidence="1">
    <location>
        <begin position="390"/>
        <end position="601"/>
    </location>
</feature>
<accession>A0A7S1TGF3</accession>
<dbReference type="PANTHER" id="PTHR33604:SF3">
    <property type="entry name" value="OSJNBA0004B13.7 PROTEIN"/>
    <property type="match status" value="1"/>
</dbReference>
<dbReference type="InterPro" id="IPR005069">
    <property type="entry name" value="Nucl-diP-sugar_transferase"/>
</dbReference>
<name>A0A7S1TGF3_9RHOD</name>
<dbReference type="AlphaFoldDB" id="A0A7S1TGF3"/>
<evidence type="ECO:0000313" key="2">
    <source>
        <dbReference type="EMBL" id="CAD9235110.1"/>
    </source>
</evidence>
<organism evidence="2">
    <name type="scientific">Compsopogon caeruleus</name>
    <dbReference type="NCBI Taxonomy" id="31354"/>
    <lineage>
        <taxon>Eukaryota</taxon>
        <taxon>Rhodophyta</taxon>
        <taxon>Compsopogonophyceae</taxon>
        <taxon>Compsopogonales</taxon>
        <taxon>Compsopogonaceae</taxon>
        <taxon>Compsopogon</taxon>
    </lineage>
</organism>
<gene>
    <name evidence="2" type="ORF">CCAE0312_LOCUS7201</name>
</gene>
<dbReference type="EMBL" id="HBGH01012844">
    <property type="protein sequence ID" value="CAD9235110.1"/>
    <property type="molecule type" value="Transcribed_RNA"/>
</dbReference>
<reference evidence="2" key="1">
    <citation type="submission" date="2021-01" db="EMBL/GenBank/DDBJ databases">
        <authorList>
            <person name="Corre E."/>
            <person name="Pelletier E."/>
            <person name="Niang G."/>
            <person name="Scheremetjew M."/>
            <person name="Finn R."/>
            <person name="Kale V."/>
            <person name="Holt S."/>
            <person name="Cochrane G."/>
            <person name="Meng A."/>
            <person name="Brown T."/>
            <person name="Cohen L."/>
        </authorList>
    </citation>
    <scope>NUCLEOTIDE SEQUENCE</scope>
    <source>
        <strain evidence="2">SAG 36.94</strain>
    </source>
</reference>
<dbReference type="Pfam" id="PF03407">
    <property type="entry name" value="Nucleotid_trans"/>
    <property type="match status" value="1"/>
</dbReference>
<protein>
    <recommendedName>
        <fullName evidence="1">Nucleotide-diphospho-sugar transferase domain-containing protein</fullName>
    </recommendedName>
</protein>
<evidence type="ECO:0000259" key="1">
    <source>
        <dbReference type="Pfam" id="PF03407"/>
    </source>
</evidence>
<dbReference type="PANTHER" id="PTHR33604">
    <property type="entry name" value="OSJNBA0004B13.7 PROTEIN"/>
    <property type="match status" value="1"/>
</dbReference>
<sequence length="659" mass="74645">MAAFPTFDSFQSSRRWPTRLIGTLIVQRSSTTFAVVCAVLVTLFLFPGSYEITELETAPMRITSSLGTVTPVLRIIVLGESRLLTPLLELCDSLAAADYGSDTIALDLWVDHSLRGDAQRLVAWNKGPLHVHQLERAGPLHGWLRTWSPGPDGEEVAIFVADTEVVDPAYYTFLKDAHMRYNHSMDIAGIALHSTKILKFKPGEELQEVVDTTSSVVLYNAAIETRTFSPISLEVWNQFRMWFESKMTDLYFWPFIRGSPTRKGSEWDYFLGSKDVAWNLVFSRFCHEFELSILYPGRGGLSHSTNHGKAQESFNKPQTLEAPVRYSFSEFTRKSQFVSEDSLAIITKIAHQNNGWVSLTVVTHAFVSQALSWLCNVDALEIRPPAIIWLVADADSYNALKDVRGTLALHLDEFSELDGGVSYGTKGYWTLMLERSKVVDDILGCGISVFAFETDQVWFRDPLPLIRSIVREGADIIGALDSKREIGGNLLFFRSSLATREVSREIVAHFQRYYDERYKTRTSHSEPKYLPNDQSLLSNIVIYHRSQSQHVQQPRFFAIPRNLIRDGLWYTTVHGYQPKLGLPMIVNNNFIVGVSNKIQRLKQFGHWFLDNETCNTSRARDAVKGATFVPDPPKATIQEYLRGLSGEEVRNSGVKLPYY</sequence>
<proteinExistence type="predicted"/>